<dbReference type="GO" id="GO:0016616">
    <property type="term" value="F:oxidoreductase activity, acting on the CH-OH group of donors, NAD or NADP as acceptor"/>
    <property type="evidence" value="ECO:0007669"/>
    <property type="project" value="TreeGrafter"/>
</dbReference>
<reference evidence="3" key="2">
    <citation type="submission" date="2020-05" db="EMBL/GenBank/DDBJ databases">
        <authorList>
            <person name="Kim H.-S."/>
            <person name="Proctor R.H."/>
            <person name="Brown D.W."/>
        </authorList>
    </citation>
    <scope>NUCLEOTIDE SEQUENCE</scope>
    <source>
        <strain evidence="3">NRRL 20472</strain>
    </source>
</reference>
<dbReference type="PANTHER" id="PTHR42760">
    <property type="entry name" value="SHORT-CHAIN DEHYDROGENASES/REDUCTASES FAMILY MEMBER"/>
    <property type="match status" value="1"/>
</dbReference>
<proteinExistence type="inferred from homology"/>
<accession>A0A8H4X294</accession>
<dbReference type="OrthoDB" id="47007at2759"/>
<dbReference type="PRINTS" id="PR00080">
    <property type="entry name" value="SDRFAMILY"/>
</dbReference>
<name>A0A8H4X294_9HYPO</name>
<dbReference type="PANTHER" id="PTHR42760:SF124">
    <property type="entry name" value="SHORT-CHAIN DEHYDROGENASE_REDUCTASE"/>
    <property type="match status" value="1"/>
</dbReference>
<dbReference type="Pfam" id="PF00106">
    <property type="entry name" value="adh_short"/>
    <property type="match status" value="1"/>
</dbReference>
<organism evidence="3 4">
    <name type="scientific">Fusarium sarcochroum</name>
    <dbReference type="NCBI Taxonomy" id="1208366"/>
    <lineage>
        <taxon>Eukaryota</taxon>
        <taxon>Fungi</taxon>
        <taxon>Dikarya</taxon>
        <taxon>Ascomycota</taxon>
        <taxon>Pezizomycotina</taxon>
        <taxon>Sordariomycetes</taxon>
        <taxon>Hypocreomycetidae</taxon>
        <taxon>Hypocreales</taxon>
        <taxon>Nectriaceae</taxon>
        <taxon>Fusarium</taxon>
        <taxon>Fusarium lateritium species complex</taxon>
    </lineage>
</organism>
<dbReference type="InterPro" id="IPR036291">
    <property type="entry name" value="NAD(P)-bd_dom_sf"/>
</dbReference>
<evidence type="ECO:0000313" key="3">
    <source>
        <dbReference type="EMBL" id="KAF4959267.1"/>
    </source>
</evidence>
<dbReference type="AlphaFoldDB" id="A0A8H4X294"/>
<dbReference type="CDD" id="cd05233">
    <property type="entry name" value="SDR_c"/>
    <property type="match status" value="1"/>
</dbReference>
<evidence type="ECO:0000313" key="4">
    <source>
        <dbReference type="Proteomes" id="UP000622797"/>
    </source>
</evidence>
<evidence type="ECO:0000256" key="1">
    <source>
        <dbReference type="ARBA" id="ARBA00006484"/>
    </source>
</evidence>
<dbReference type="Gene3D" id="3.40.50.720">
    <property type="entry name" value="NAD(P)-binding Rossmann-like Domain"/>
    <property type="match status" value="1"/>
</dbReference>
<dbReference type="PRINTS" id="PR00081">
    <property type="entry name" value="GDHRDH"/>
</dbReference>
<dbReference type="EMBL" id="JABEXW010000666">
    <property type="protein sequence ID" value="KAF4959267.1"/>
    <property type="molecule type" value="Genomic_DNA"/>
</dbReference>
<keyword evidence="4" id="KW-1185">Reference proteome</keyword>
<gene>
    <name evidence="3" type="ORF">FSARC_10783</name>
</gene>
<sequence>MSIFNGVALVTGAASGIGRQTALSFIREGCLRLVLVDRDADKLKDTEKTINDMSKNQDIQVIAIPTDISKEKDIDNLYHTTIEKFGRVDYVVNGAGVLSNNKRSHESTIEEFDLINNVNYRGCWLSSRAAIRQMLKQEPLPTHDGRPGSRGSIVNIASQLGVVGRPAARTSEDPVLINLQPLTFGEPIAAYCGSKAAVINMTRCDAIDYSKDLIRVNAVCPGVIDTAMTRPQADVLAPAVNIAPMGRMGTAQEVADCVLFLASSKASFVQGSAMMVDGGYVIN</sequence>
<dbReference type="Proteomes" id="UP000622797">
    <property type="component" value="Unassembled WGS sequence"/>
</dbReference>
<dbReference type="InterPro" id="IPR002347">
    <property type="entry name" value="SDR_fam"/>
</dbReference>
<protein>
    <submittedName>
        <fullName evidence="3">Uncharacterized protein</fullName>
    </submittedName>
</protein>
<dbReference type="Pfam" id="PF13561">
    <property type="entry name" value="adh_short_C2"/>
    <property type="match status" value="1"/>
</dbReference>
<comment type="caution">
    <text evidence="3">The sequence shown here is derived from an EMBL/GenBank/DDBJ whole genome shotgun (WGS) entry which is preliminary data.</text>
</comment>
<reference evidence="3" key="1">
    <citation type="journal article" date="2020" name="BMC Genomics">
        <title>Correction to: Identification and distribution of gene clusters required for synthesis of sphingolipid metabolism inhibitors in diverse species of the filamentous fungus Fusarium.</title>
        <authorList>
            <person name="Kim H.S."/>
            <person name="Lohmar J.M."/>
            <person name="Busman M."/>
            <person name="Brown D.W."/>
            <person name="Naumann T.A."/>
            <person name="Divon H.H."/>
            <person name="Lysoe E."/>
            <person name="Uhlig S."/>
            <person name="Proctor R.H."/>
        </authorList>
    </citation>
    <scope>NUCLEOTIDE SEQUENCE</scope>
    <source>
        <strain evidence="3">NRRL 20472</strain>
    </source>
</reference>
<evidence type="ECO:0000256" key="2">
    <source>
        <dbReference type="RuleBase" id="RU000363"/>
    </source>
</evidence>
<comment type="similarity">
    <text evidence="1 2">Belongs to the short-chain dehydrogenases/reductases (SDR) family.</text>
</comment>
<dbReference type="SUPFAM" id="SSF51735">
    <property type="entry name" value="NAD(P)-binding Rossmann-fold domains"/>
    <property type="match status" value="1"/>
</dbReference>